<evidence type="ECO:0000313" key="3">
    <source>
        <dbReference type="Proteomes" id="UP000215126"/>
    </source>
</evidence>
<feature type="region of interest" description="Disordered" evidence="1">
    <location>
        <begin position="23"/>
        <end position="77"/>
    </location>
</feature>
<evidence type="ECO:0000313" key="2">
    <source>
        <dbReference type="EMBL" id="SNU88226.1"/>
    </source>
</evidence>
<reference evidence="2 3" key="1">
    <citation type="submission" date="2017-06" db="EMBL/GenBank/DDBJ databases">
        <authorList>
            <consortium name="Pathogen Informatics"/>
        </authorList>
    </citation>
    <scope>NUCLEOTIDE SEQUENCE [LARGE SCALE GENOMIC DNA]</scope>
    <source>
        <strain evidence="2 3">NCTC13161</strain>
    </source>
</reference>
<sequence length="100" mass="10236">MPSRTSNASPMPFPFLPVVLESPKASTSHGSAASPEVSEPASRASAVGSKPRTSRTSRRPAVVEAAQPPGMGGDGGCQPRVEVVRSIAPECLTLLGAIVR</sequence>
<dbReference type="Proteomes" id="UP000215126">
    <property type="component" value="Chromosome 1"/>
</dbReference>
<dbReference type="RefSeq" id="WP_150661757.1">
    <property type="nucleotide sequence ID" value="NZ_AP028930.1"/>
</dbReference>
<dbReference type="AlphaFoldDB" id="A0A239SS86"/>
<name>A0A239SS86_9BURK</name>
<gene>
    <name evidence="2" type="ORF">SAMEA4530655_04144</name>
</gene>
<evidence type="ECO:0000256" key="1">
    <source>
        <dbReference type="SAM" id="MobiDB-lite"/>
    </source>
</evidence>
<dbReference type="GeneID" id="88097705"/>
<accession>A0A239SS86</accession>
<protein>
    <submittedName>
        <fullName evidence="2">Uncharacterized protein</fullName>
    </submittedName>
</protein>
<organism evidence="2 3">
    <name type="scientific">Pandoraea sputorum</name>
    <dbReference type="NCBI Taxonomy" id="93222"/>
    <lineage>
        <taxon>Bacteria</taxon>
        <taxon>Pseudomonadati</taxon>
        <taxon>Pseudomonadota</taxon>
        <taxon>Betaproteobacteria</taxon>
        <taxon>Burkholderiales</taxon>
        <taxon>Burkholderiaceae</taxon>
        <taxon>Pandoraea</taxon>
    </lineage>
</organism>
<proteinExistence type="predicted"/>
<dbReference type="OrthoDB" id="8943555at2"/>
<keyword evidence="3" id="KW-1185">Reference proteome</keyword>
<dbReference type="EMBL" id="LT906435">
    <property type="protein sequence ID" value="SNU88226.1"/>
    <property type="molecule type" value="Genomic_DNA"/>
</dbReference>
<feature type="compositionally biased region" description="Low complexity" evidence="1">
    <location>
        <begin position="31"/>
        <end position="47"/>
    </location>
</feature>